<accession>A0A4Y2WGP0</accession>
<evidence type="ECO:0000313" key="2">
    <source>
        <dbReference type="EMBL" id="GBO35177.1"/>
    </source>
</evidence>
<sequence length="104" mass="11611">MREVIPSKESSSSSDHNSKLRGSFQNCPLVASNREVRNKRRSESVQAQSQSVHTAKNCDPGNQPKCARCGEFSQENHACRSTRYSNGVYVDEKFKLILVPDIAP</sequence>
<dbReference type="AlphaFoldDB" id="A0A4Y2WGP0"/>
<feature type="region of interest" description="Disordered" evidence="1">
    <location>
        <begin position="1"/>
        <end position="59"/>
    </location>
</feature>
<feature type="compositionally biased region" description="Polar residues" evidence="1">
    <location>
        <begin position="44"/>
        <end position="54"/>
    </location>
</feature>
<dbReference type="EMBL" id="BGPR01059125">
    <property type="protein sequence ID" value="GBO35177.1"/>
    <property type="molecule type" value="Genomic_DNA"/>
</dbReference>
<evidence type="ECO:0000313" key="3">
    <source>
        <dbReference type="Proteomes" id="UP000499080"/>
    </source>
</evidence>
<keyword evidence="3" id="KW-1185">Reference proteome</keyword>
<evidence type="ECO:0000256" key="1">
    <source>
        <dbReference type="SAM" id="MobiDB-lite"/>
    </source>
</evidence>
<gene>
    <name evidence="2" type="ORF">AVEN_56717_1</name>
</gene>
<reference evidence="2 3" key="1">
    <citation type="journal article" date="2019" name="Sci. Rep.">
        <title>Orb-weaving spider Araneus ventricosus genome elucidates the spidroin gene catalogue.</title>
        <authorList>
            <person name="Kono N."/>
            <person name="Nakamura H."/>
            <person name="Ohtoshi R."/>
            <person name="Moran D.A.P."/>
            <person name="Shinohara A."/>
            <person name="Yoshida Y."/>
            <person name="Fujiwara M."/>
            <person name="Mori M."/>
            <person name="Tomita M."/>
            <person name="Arakawa K."/>
        </authorList>
    </citation>
    <scope>NUCLEOTIDE SEQUENCE [LARGE SCALE GENOMIC DNA]</scope>
</reference>
<name>A0A4Y2WGP0_ARAVE</name>
<proteinExistence type="predicted"/>
<comment type="caution">
    <text evidence="2">The sequence shown here is derived from an EMBL/GenBank/DDBJ whole genome shotgun (WGS) entry which is preliminary data.</text>
</comment>
<organism evidence="2 3">
    <name type="scientific">Araneus ventricosus</name>
    <name type="common">Orbweaver spider</name>
    <name type="synonym">Epeira ventricosa</name>
    <dbReference type="NCBI Taxonomy" id="182803"/>
    <lineage>
        <taxon>Eukaryota</taxon>
        <taxon>Metazoa</taxon>
        <taxon>Ecdysozoa</taxon>
        <taxon>Arthropoda</taxon>
        <taxon>Chelicerata</taxon>
        <taxon>Arachnida</taxon>
        <taxon>Araneae</taxon>
        <taxon>Araneomorphae</taxon>
        <taxon>Entelegynae</taxon>
        <taxon>Araneoidea</taxon>
        <taxon>Araneidae</taxon>
        <taxon>Araneus</taxon>
    </lineage>
</organism>
<dbReference type="Proteomes" id="UP000499080">
    <property type="component" value="Unassembled WGS sequence"/>
</dbReference>
<protein>
    <submittedName>
        <fullName evidence="2">Uncharacterized protein</fullName>
    </submittedName>
</protein>